<keyword evidence="3" id="KW-1185">Reference proteome</keyword>
<organism evidence="2 3">
    <name type="scientific">Anabaenopsis circularis NIES-21</name>
    <dbReference type="NCBI Taxonomy" id="1085406"/>
    <lineage>
        <taxon>Bacteria</taxon>
        <taxon>Bacillati</taxon>
        <taxon>Cyanobacteriota</taxon>
        <taxon>Cyanophyceae</taxon>
        <taxon>Nostocales</taxon>
        <taxon>Nodulariaceae</taxon>
        <taxon>Anabaenopsis</taxon>
    </lineage>
</organism>
<sequence length="290" mass="32148">MLINKRQRYLLGLVLATTLSANIQSASAINTEPVGDLQGSAFLYTSISSSFAPLAPTKLHLFNSNQYEAYAPLISVSQNTHPTAAFPNYDGGLFQVADSMTEAMEEAIVGFTISKYDKNSMAADKVFVSSQHESAMMVVSITSQASTPISGELESKKIPHSPEQNRRYQPNSQYVRRGTLVSTNYNAISMLRTMEDLQNIAYLGMNEVHTEPISDALTRELKLTTHIAFVPDDSCVNLADVKLPTTCQNKNVDKMVVTMPMIQEKTWTAQMNKDFHFWQNMNVSSKVASK</sequence>
<evidence type="ECO:0000313" key="2">
    <source>
        <dbReference type="EMBL" id="BAY17342.1"/>
    </source>
</evidence>
<reference evidence="2 3" key="1">
    <citation type="submission" date="2017-06" db="EMBL/GenBank/DDBJ databases">
        <title>Genome sequencing of cyanobaciteial culture collection at National Institute for Environmental Studies (NIES).</title>
        <authorList>
            <person name="Hirose Y."/>
            <person name="Shimura Y."/>
            <person name="Fujisawa T."/>
            <person name="Nakamura Y."/>
            <person name="Kawachi M."/>
        </authorList>
    </citation>
    <scope>NUCLEOTIDE SEQUENCE [LARGE SCALE GENOMIC DNA]</scope>
    <source>
        <strain evidence="2 3">NIES-21</strain>
    </source>
</reference>
<protein>
    <submittedName>
        <fullName evidence="2">YVTN beta-propeller repeat-containing protein</fullName>
    </submittedName>
</protein>
<evidence type="ECO:0000256" key="1">
    <source>
        <dbReference type="SAM" id="SignalP"/>
    </source>
</evidence>
<accession>A0A1Z4GIP1</accession>
<proteinExistence type="predicted"/>
<dbReference type="EMBL" id="AP018174">
    <property type="protein sequence ID" value="BAY17342.1"/>
    <property type="molecule type" value="Genomic_DNA"/>
</dbReference>
<gene>
    <name evidence="2" type="ORF">NIES21_31790</name>
</gene>
<dbReference type="AlphaFoldDB" id="A0A1Z4GIP1"/>
<name>A0A1Z4GIP1_9CYAN</name>
<feature type="chain" id="PRO_5013165100" evidence="1">
    <location>
        <begin position="29"/>
        <end position="290"/>
    </location>
</feature>
<dbReference type="Proteomes" id="UP000218287">
    <property type="component" value="Chromosome"/>
</dbReference>
<keyword evidence="1" id="KW-0732">Signal</keyword>
<feature type="signal peptide" evidence="1">
    <location>
        <begin position="1"/>
        <end position="28"/>
    </location>
</feature>
<dbReference type="OrthoDB" id="145213at2"/>
<evidence type="ECO:0000313" key="3">
    <source>
        <dbReference type="Proteomes" id="UP000218287"/>
    </source>
</evidence>